<reference evidence="3 4" key="1">
    <citation type="submission" date="2018-11" db="EMBL/GenBank/DDBJ databases">
        <title>Genomic Encyclopedia of Type Strains, Phase IV (KMG-IV): sequencing the most valuable type-strain genomes for metagenomic binning, comparative biology and taxonomic classification.</title>
        <authorList>
            <person name="Goeker M."/>
        </authorList>
    </citation>
    <scope>NUCLEOTIDE SEQUENCE [LARGE SCALE GENOMIC DNA]</scope>
    <source>
        <strain evidence="3 4">DSM 102936</strain>
    </source>
</reference>
<dbReference type="AlphaFoldDB" id="A0A3N5AWE1"/>
<keyword evidence="4" id="KW-1185">Reference proteome</keyword>
<accession>A0A3N5AWE1</accession>
<sequence>MLAEVLLAGFGGQGILSTGMLLAYAAMAEGLNVAWIPSYGPEMRGGTANCGVTIADGPISSPLVVEPDTLIAMNQPSLDKFAPAVKPGGLIIYNASLINRPPQREDVRVLAVQANEIAERLGNVKVACNVMLGAYLAISGVTSLQRAVEALPKVLPPHRHNLIAVNKEALAAGARLAGAAAGGKAGDVPQGSG</sequence>
<organism evidence="3 4">
    <name type="scientific">Thermodesulfitimonas autotrophica</name>
    <dbReference type="NCBI Taxonomy" id="1894989"/>
    <lineage>
        <taxon>Bacteria</taxon>
        <taxon>Bacillati</taxon>
        <taxon>Bacillota</taxon>
        <taxon>Clostridia</taxon>
        <taxon>Thermoanaerobacterales</taxon>
        <taxon>Thermoanaerobacteraceae</taxon>
        <taxon>Thermodesulfitimonas</taxon>
    </lineage>
</organism>
<dbReference type="PANTHER" id="PTHR42730">
    <property type="entry name" value="2-OXOGLUTARATE SYNTHASE SUBUNIT KORC"/>
    <property type="match status" value="1"/>
</dbReference>
<evidence type="ECO:0000313" key="4">
    <source>
        <dbReference type="Proteomes" id="UP000282654"/>
    </source>
</evidence>
<dbReference type="GO" id="GO:0016903">
    <property type="term" value="F:oxidoreductase activity, acting on the aldehyde or oxo group of donors"/>
    <property type="evidence" value="ECO:0007669"/>
    <property type="project" value="InterPro"/>
</dbReference>
<dbReference type="Proteomes" id="UP000282654">
    <property type="component" value="Unassembled WGS sequence"/>
</dbReference>
<dbReference type="InterPro" id="IPR002869">
    <property type="entry name" value="Pyrv_flavodox_OxRed_cen"/>
</dbReference>
<dbReference type="EMBL" id="RKRE01000001">
    <property type="protein sequence ID" value="RPF49284.1"/>
    <property type="molecule type" value="Genomic_DNA"/>
</dbReference>
<comment type="caution">
    <text evidence="3">The sequence shown here is derived from an EMBL/GenBank/DDBJ whole genome shotgun (WGS) entry which is preliminary data.</text>
</comment>
<evidence type="ECO:0000256" key="1">
    <source>
        <dbReference type="ARBA" id="ARBA00023002"/>
    </source>
</evidence>
<feature type="domain" description="Pyruvate/ketoisovalerate oxidoreductase catalytic" evidence="2">
    <location>
        <begin position="11"/>
        <end position="174"/>
    </location>
</feature>
<dbReference type="Pfam" id="PF01558">
    <property type="entry name" value="POR"/>
    <property type="match status" value="1"/>
</dbReference>
<protein>
    <submittedName>
        <fullName evidence="3">2-oxoglutarate ferredoxin oxidoreductase subunit gamma</fullName>
    </submittedName>
</protein>
<gene>
    <name evidence="3" type="ORF">EDD75_0089</name>
</gene>
<keyword evidence="1" id="KW-0560">Oxidoreductase</keyword>
<dbReference type="InterPro" id="IPR019752">
    <property type="entry name" value="Pyrv/ketoisovalerate_OxRed_cat"/>
</dbReference>
<dbReference type="SUPFAM" id="SSF53323">
    <property type="entry name" value="Pyruvate-ferredoxin oxidoreductase, PFOR, domain III"/>
    <property type="match status" value="1"/>
</dbReference>
<name>A0A3N5AWE1_9THEO</name>
<evidence type="ECO:0000259" key="2">
    <source>
        <dbReference type="Pfam" id="PF01558"/>
    </source>
</evidence>
<dbReference type="Gene3D" id="3.40.920.10">
    <property type="entry name" value="Pyruvate-ferredoxin oxidoreductase, PFOR, domain III"/>
    <property type="match status" value="1"/>
</dbReference>
<dbReference type="RefSeq" id="WP_123926450.1">
    <property type="nucleotide sequence ID" value="NZ_RKRE01000001.1"/>
</dbReference>
<dbReference type="InterPro" id="IPR052554">
    <property type="entry name" value="2-oxoglutarate_synth_KorC"/>
</dbReference>
<dbReference type="OrthoDB" id="9789125at2"/>
<dbReference type="PANTHER" id="PTHR42730:SF1">
    <property type="entry name" value="2-OXOGLUTARATE SYNTHASE SUBUNIT KORC"/>
    <property type="match status" value="1"/>
</dbReference>
<evidence type="ECO:0000313" key="3">
    <source>
        <dbReference type="EMBL" id="RPF49284.1"/>
    </source>
</evidence>
<proteinExistence type="predicted"/>